<dbReference type="PANTHER" id="PTHR10668:SF105">
    <property type="entry name" value="DEHYDROGENASE-RELATED"/>
    <property type="match status" value="1"/>
</dbReference>
<organism evidence="5 6">
    <name type="scientific">Psychromicrobium silvestre</name>
    <dbReference type="NCBI Taxonomy" id="1645614"/>
    <lineage>
        <taxon>Bacteria</taxon>
        <taxon>Bacillati</taxon>
        <taxon>Actinomycetota</taxon>
        <taxon>Actinomycetes</taxon>
        <taxon>Micrococcales</taxon>
        <taxon>Micrococcaceae</taxon>
        <taxon>Psychromicrobium</taxon>
    </lineage>
</organism>
<dbReference type="InterPro" id="IPR002937">
    <property type="entry name" value="Amino_oxidase"/>
</dbReference>
<dbReference type="SUPFAM" id="SSF51905">
    <property type="entry name" value="FAD/NAD(P)-binding domain"/>
    <property type="match status" value="1"/>
</dbReference>
<evidence type="ECO:0000313" key="5">
    <source>
        <dbReference type="EMBL" id="NYE95956.1"/>
    </source>
</evidence>
<proteinExistence type="predicted"/>
<gene>
    <name evidence="5" type="ORF">FHU41_002206</name>
</gene>
<evidence type="ECO:0000256" key="2">
    <source>
        <dbReference type="ARBA" id="ARBA00038825"/>
    </source>
</evidence>
<comment type="subunit">
    <text evidence="2">Interacts with COX5B; this interaction may contribute to localize PYROXD2 to the inner face of the inner mitochondrial membrane.</text>
</comment>
<dbReference type="AlphaFoldDB" id="A0A7Y9LUR2"/>
<protein>
    <recommendedName>
        <fullName evidence="3">Pyridine nucleotide-disulfide oxidoreductase domain-containing protein 2</fullName>
    </recommendedName>
</protein>
<accession>A0A7Y9LUR2</accession>
<reference evidence="5 6" key="1">
    <citation type="submission" date="2020-07" db="EMBL/GenBank/DDBJ databases">
        <title>Sequencing the genomes of 1000 actinobacteria strains.</title>
        <authorList>
            <person name="Klenk H.-P."/>
        </authorList>
    </citation>
    <scope>NUCLEOTIDE SEQUENCE [LARGE SCALE GENOMIC DNA]</scope>
    <source>
        <strain evidence="5 6">DSM 102047</strain>
    </source>
</reference>
<dbReference type="PRINTS" id="PR00469">
    <property type="entry name" value="PNDRDTASEII"/>
</dbReference>
<evidence type="ECO:0000313" key="6">
    <source>
        <dbReference type="Proteomes" id="UP000521748"/>
    </source>
</evidence>
<keyword evidence="6" id="KW-1185">Reference proteome</keyword>
<evidence type="ECO:0000256" key="1">
    <source>
        <dbReference type="ARBA" id="ARBA00037217"/>
    </source>
</evidence>
<sequence>MTDAVVVGSGPNGLAAAVTLARAGLQVRVYELAPSVGGGTRSAELTLPGFKHDVCSAVHPMALASPFFQAFELARRVELKVPEISYAHPLDNGQAGIAYRDLDRTASELGNDGEAYRRLFAPLLRRLDGMIDFTQHSLLRWPGDPLAALSFGLRVAEQGSLLSSLRFREQAAPAMMAGVSAHSTGKLPSLATAGAGILLGTLAHAGGWPVPVGGSQAIADALAEDLVQHGGEIVLNHRVTNLAELRAESGAALQLLDVSAKGLSDIAGEELPESYRRALGRFRYGNAACKVDFALSGPVPWANPELAFAPTLHLGGTRAELARSEAQVAAGQHPEQPYVLVSQPSPHDSSRAPLGSQVLWSYCHVPAGSSRDMTEAVIAQIERFAPGFRDLILASNVITAAEYQEYNPNYVSGDFSAGALNLAQILKRPVLSAKPWRTPVKGLYLCSSSTVPGPSVHGLCGWYAAQAALKDIFGLPAPDLSP</sequence>
<dbReference type="EMBL" id="JACBYQ010000002">
    <property type="protein sequence ID" value="NYE95956.1"/>
    <property type="molecule type" value="Genomic_DNA"/>
</dbReference>
<evidence type="ECO:0000259" key="4">
    <source>
        <dbReference type="Pfam" id="PF01593"/>
    </source>
</evidence>
<dbReference type="PANTHER" id="PTHR10668">
    <property type="entry name" value="PHYTOENE DEHYDROGENASE"/>
    <property type="match status" value="1"/>
</dbReference>
<dbReference type="GO" id="GO:0016491">
    <property type="term" value="F:oxidoreductase activity"/>
    <property type="evidence" value="ECO:0007669"/>
    <property type="project" value="InterPro"/>
</dbReference>
<dbReference type="InterPro" id="IPR036188">
    <property type="entry name" value="FAD/NAD-bd_sf"/>
</dbReference>
<dbReference type="Proteomes" id="UP000521748">
    <property type="component" value="Unassembled WGS sequence"/>
</dbReference>
<dbReference type="Gene3D" id="3.90.660.50">
    <property type="match status" value="1"/>
</dbReference>
<comment type="function">
    <text evidence="1">Probable oxidoreductase that may play a role as regulator of mitochondrial function.</text>
</comment>
<comment type="caution">
    <text evidence="5">The sequence shown here is derived from an EMBL/GenBank/DDBJ whole genome shotgun (WGS) entry which is preliminary data.</text>
</comment>
<feature type="domain" description="Amine oxidase" evidence="4">
    <location>
        <begin position="13"/>
        <end position="255"/>
    </location>
</feature>
<dbReference type="RefSeq" id="WP_179389674.1">
    <property type="nucleotide sequence ID" value="NZ_JACBYQ010000002.1"/>
</dbReference>
<name>A0A7Y9LUR2_9MICC</name>
<dbReference type="Gene3D" id="3.50.50.60">
    <property type="entry name" value="FAD/NAD(P)-binding domain"/>
    <property type="match status" value="2"/>
</dbReference>
<evidence type="ECO:0000256" key="3">
    <source>
        <dbReference type="ARBA" id="ARBA00040298"/>
    </source>
</evidence>
<dbReference type="Pfam" id="PF01593">
    <property type="entry name" value="Amino_oxidase"/>
    <property type="match status" value="1"/>
</dbReference>